<evidence type="ECO:0000313" key="2">
    <source>
        <dbReference type="EMBL" id="SEJ52812.1"/>
    </source>
</evidence>
<organism evidence="2 3">
    <name type="scientific">Propionispira arboris</name>
    <dbReference type="NCBI Taxonomy" id="84035"/>
    <lineage>
        <taxon>Bacteria</taxon>
        <taxon>Bacillati</taxon>
        <taxon>Bacillota</taxon>
        <taxon>Negativicutes</taxon>
        <taxon>Selenomonadales</taxon>
        <taxon>Selenomonadaceae</taxon>
        <taxon>Propionispira</taxon>
    </lineage>
</organism>
<dbReference type="Gene3D" id="3.40.50.1970">
    <property type="match status" value="1"/>
</dbReference>
<dbReference type="GO" id="GO:0016787">
    <property type="term" value="F:hydrolase activity"/>
    <property type="evidence" value="ECO:0007669"/>
    <property type="project" value="InterPro"/>
</dbReference>
<dbReference type="STRING" id="84035.SAMN05660742_109134"/>
<gene>
    <name evidence="2" type="ORF">SAMN05660742_109134</name>
</gene>
<accession>A0A1H6ZT00</accession>
<name>A0A1H6ZT00_9FIRM</name>
<feature type="domain" description="PurE" evidence="1">
    <location>
        <begin position="121"/>
        <end position="251"/>
    </location>
</feature>
<dbReference type="SMART" id="SM01001">
    <property type="entry name" value="AIRC"/>
    <property type="match status" value="1"/>
</dbReference>
<evidence type="ECO:0000313" key="3">
    <source>
        <dbReference type="Proteomes" id="UP000199662"/>
    </source>
</evidence>
<evidence type="ECO:0000259" key="1">
    <source>
        <dbReference type="SMART" id="SM01001"/>
    </source>
</evidence>
<dbReference type="SUPFAM" id="SSF52255">
    <property type="entry name" value="N5-CAIR mutase (phosphoribosylaminoimidazole carboxylase, PurE)"/>
    <property type="match status" value="1"/>
</dbReference>
<dbReference type="AlphaFoldDB" id="A0A1H6ZT00"/>
<dbReference type="Pfam" id="PF00731">
    <property type="entry name" value="AIRC"/>
    <property type="match status" value="1"/>
</dbReference>
<dbReference type="InterPro" id="IPR039476">
    <property type="entry name" value="P2CMN_synthase_LarB"/>
</dbReference>
<sequence>MNEKEILDLLQAFKDGSISGDAVVEKIKKIPYEDIGFAKLDHHRSMRQGFPEVVFCQGKTIEQIVEIMQRLAKESQSNILASRATPEMYEAVFCKLPEAEYNELARVIFLKRQQKPIDQARSILILTAGTSDIPVAEEAKMTAELMGNVVVTCYDVGVAGIHRLFAKKYLIDAANVIVVIAGMEGALASVVGGLTDKPVIAVPTSIGYGASFQGLAALLSMLNSCAAGVAVMNIDNGFGAGKLASTINHMR</sequence>
<dbReference type="EMBL" id="FNZK01000009">
    <property type="protein sequence ID" value="SEJ52812.1"/>
    <property type="molecule type" value="Genomic_DNA"/>
</dbReference>
<dbReference type="PANTHER" id="PTHR43064:SF1">
    <property type="entry name" value="SLL1489 PROTEIN"/>
    <property type="match status" value="1"/>
</dbReference>
<keyword evidence="3" id="KW-1185">Reference proteome</keyword>
<reference evidence="2 3" key="1">
    <citation type="submission" date="2016-10" db="EMBL/GenBank/DDBJ databases">
        <authorList>
            <person name="de Groot N.N."/>
        </authorList>
    </citation>
    <scope>NUCLEOTIDE SEQUENCE [LARGE SCALE GENOMIC DNA]</scope>
    <source>
        <strain evidence="2 3">DSM 2179</strain>
    </source>
</reference>
<dbReference type="RefSeq" id="WP_019553589.1">
    <property type="nucleotide sequence ID" value="NZ_FNZK01000009.1"/>
</dbReference>
<dbReference type="Proteomes" id="UP000199662">
    <property type="component" value="Unassembled WGS sequence"/>
</dbReference>
<dbReference type="GO" id="GO:0006189">
    <property type="term" value="P:'de novo' IMP biosynthetic process"/>
    <property type="evidence" value="ECO:0007669"/>
    <property type="project" value="InterPro"/>
</dbReference>
<dbReference type="InterPro" id="IPR000031">
    <property type="entry name" value="PurE_dom"/>
</dbReference>
<dbReference type="PANTHER" id="PTHR43064">
    <property type="entry name" value="PHOSPHORIBOSYLAMINOIMIDAZOLE CARBOXYLASE-RELATED"/>
    <property type="match status" value="1"/>
</dbReference>
<protein>
    <recommendedName>
        <fullName evidence="1">PurE domain-containing protein</fullName>
    </recommendedName>
</protein>
<proteinExistence type="predicted"/>
<dbReference type="NCBIfam" id="NF033503">
    <property type="entry name" value="LarB"/>
    <property type="match status" value="1"/>
</dbReference>